<evidence type="ECO:0000313" key="6">
    <source>
        <dbReference type="Proteomes" id="UP000295135"/>
    </source>
</evidence>
<proteinExistence type="predicted"/>
<comment type="caution">
    <text evidence="5">The sequence shown here is derived from an EMBL/GenBank/DDBJ whole genome shotgun (WGS) entry which is preliminary data.</text>
</comment>
<name>A0A4R3JV54_9PROT</name>
<keyword evidence="6" id="KW-1185">Reference proteome</keyword>
<dbReference type="Pfam" id="PF02626">
    <property type="entry name" value="CT_A_B"/>
    <property type="match status" value="1"/>
</dbReference>
<evidence type="ECO:0000256" key="3">
    <source>
        <dbReference type="ARBA" id="ARBA00022840"/>
    </source>
</evidence>
<keyword evidence="2" id="KW-0378">Hydrolase</keyword>
<dbReference type="PANTHER" id="PTHR43309:SF3">
    <property type="entry name" value="5-OXOPROLINASE SUBUNIT C"/>
    <property type="match status" value="1"/>
</dbReference>
<feature type="domain" description="Carboxyltransferase" evidence="4">
    <location>
        <begin position="26"/>
        <end position="282"/>
    </location>
</feature>
<gene>
    <name evidence="5" type="ORF">EDC61_11513</name>
</gene>
<dbReference type="Gene3D" id="2.40.100.10">
    <property type="entry name" value="Cyclophilin-like"/>
    <property type="match status" value="1"/>
</dbReference>
<reference evidence="5 6" key="1">
    <citation type="submission" date="2019-03" db="EMBL/GenBank/DDBJ databases">
        <title>Genomic Encyclopedia of Type Strains, Phase IV (KMG-IV): sequencing the most valuable type-strain genomes for metagenomic binning, comparative biology and taxonomic classification.</title>
        <authorList>
            <person name="Goeker M."/>
        </authorList>
    </citation>
    <scope>NUCLEOTIDE SEQUENCE [LARGE SCALE GENOMIC DNA]</scope>
    <source>
        <strain evidence="5 6">DSM 103923</strain>
    </source>
</reference>
<dbReference type="SMART" id="SM00797">
    <property type="entry name" value="AHS2"/>
    <property type="match status" value="1"/>
</dbReference>
<accession>A0A4R3JV54</accession>
<evidence type="ECO:0000259" key="4">
    <source>
        <dbReference type="SMART" id="SM00797"/>
    </source>
</evidence>
<dbReference type="PANTHER" id="PTHR43309">
    <property type="entry name" value="5-OXOPROLINASE SUBUNIT C"/>
    <property type="match status" value="1"/>
</dbReference>
<dbReference type="Proteomes" id="UP000295135">
    <property type="component" value="Unassembled WGS sequence"/>
</dbReference>
<dbReference type="SUPFAM" id="SSF50891">
    <property type="entry name" value="Cyclophilin-like"/>
    <property type="match status" value="1"/>
</dbReference>
<dbReference type="GO" id="GO:0016787">
    <property type="term" value="F:hydrolase activity"/>
    <property type="evidence" value="ECO:0007669"/>
    <property type="project" value="UniProtKB-KW"/>
</dbReference>
<dbReference type="EMBL" id="SLZY01000015">
    <property type="protein sequence ID" value="TCS70546.1"/>
    <property type="molecule type" value="Genomic_DNA"/>
</dbReference>
<keyword evidence="3" id="KW-0067">ATP-binding</keyword>
<protein>
    <submittedName>
        <fullName evidence="5">Biotin-dependent carboxylase-like uncharacterized protein</fullName>
    </submittedName>
</protein>
<evidence type="ECO:0000256" key="1">
    <source>
        <dbReference type="ARBA" id="ARBA00022741"/>
    </source>
</evidence>
<dbReference type="AlphaFoldDB" id="A0A4R3JV54"/>
<evidence type="ECO:0000256" key="2">
    <source>
        <dbReference type="ARBA" id="ARBA00022801"/>
    </source>
</evidence>
<dbReference type="InterPro" id="IPR003778">
    <property type="entry name" value="CT_A_B"/>
</dbReference>
<dbReference type="InterPro" id="IPR029000">
    <property type="entry name" value="Cyclophilin-like_dom_sf"/>
</dbReference>
<dbReference type="OrthoDB" id="9768696at2"/>
<dbReference type="InterPro" id="IPR052708">
    <property type="entry name" value="PxpC"/>
</dbReference>
<dbReference type="GO" id="GO:0005524">
    <property type="term" value="F:ATP binding"/>
    <property type="evidence" value="ECO:0007669"/>
    <property type="project" value="UniProtKB-KW"/>
</dbReference>
<evidence type="ECO:0000313" key="5">
    <source>
        <dbReference type="EMBL" id="TCS70546.1"/>
    </source>
</evidence>
<sequence>MMEGLEVLSPGLLTTVQDGGRPGWRRFGIPPGGAMDRAAWQNANRLLHNALDCPVLECLQGARLRALNETTVATSGAWGALAWTAQPGEIIEFPANLAGVWHYLALPGGVAAERFLGSASVCARAGIGTALAKGDRIVWLGNPAATLPPGVKCRHPIPLEDEFDIPDSLRLWPGPQWAQFDAAAQRGLFGQAWRISARSDRTGYRLVGAAIAPPAGELVSEPVRVGSIQVPPNGQPVITLYDGPTVGGYAKIALIDPADLDRLVQTRPGQSVRFTRMPGCWT</sequence>
<dbReference type="RefSeq" id="WP_126461445.1">
    <property type="nucleotide sequence ID" value="NZ_AP018721.1"/>
</dbReference>
<keyword evidence="1" id="KW-0547">Nucleotide-binding</keyword>
<organism evidence="5 6">
    <name type="scientific">Sulfuritortus calidifontis</name>
    <dbReference type="NCBI Taxonomy" id="1914471"/>
    <lineage>
        <taxon>Bacteria</taxon>
        <taxon>Pseudomonadati</taxon>
        <taxon>Pseudomonadota</taxon>
        <taxon>Betaproteobacteria</taxon>
        <taxon>Nitrosomonadales</taxon>
        <taxon>Thiobacillaceae</taxon>
        <taxon>Sulfuritortus</taxon>
    </lineage>
</organism>